<evidence type="ECO:0000256" key="1">
    <source>
        <dbReference type="SAM" id="Coils"/>
    </source>
</evidence>
<dbReference type="PANTHER" id="PTHR35596:SF1">
    <property type="entry name" value="MICROBIAL-TYPE PARG CATALYTIC DOMAIN-CONTAINING PROTEIN"/>
    <property type="match status" value="1"/>
</dbReference>
<proteinExistence type="predicted"/>
<keyword evidence="4" id="KW-1185">Reference proteome</keyword>
<protein>
    <recommendedName>
        <fullName evidence="2">Microbial-type PARG catalytic domain-containing protein</fullName>
    </recommendedName>
</protein>
<organism evidence="3 4">
    <name type="scientific">Marasmius oreades</name>
    <name type="common">fairy-ring Marasmius</name>
    <dbReference type="NCBI Taxonomy" id="181124"/>
    <lineage>
        <taxon>Eukaryota</taxon>
        <taxon>Fungi</taxon>
        <taxon>Dikarya</taxon>
        <taxon>Basidiomycota</taxon>
        <taxon>Agaricomycotina</taxon>
        <taxon>Agaricomycetes</taxon>
        <taxon>Agaricomycetidae</taxon>
        <taxon>Agaricales</taxon>
        <taxon>Marasmiineae</taxon>
        <taxon>Marasmiaceae</taxon>
        <taxon>Marasmius</taxon>
    </lineage>
</organism>
<dbReference type="InterPro" id="IPR012664">
    <property type="entry name" value="CHP02452"/>
</dbReference>
<evidence type="ECO:0000259" key="2">
    <source>
        <dbReference type="Pfam" id="PF10021"/>
    </source>
</evidence>
<sequence>MSVSKFFKPKNESRTPRMKIANQTLDALEAGSYKVNDTTYPLDIERLKRATRYYAPDSLLSNWRNPGSTSSVCDVSRITQISLLEITTLQGARYLAAKLPPQSKGAIGVLNFASAKKPGGGFLTGAQAQEESIARSSSLYPSLMTDTAQMFYSYHKRRSYNFYYSHAMIYSPGVVLFRDDDGTWLEPLEVDVLTSPAVNAGEIRKKREDLESEAENEEKIEKEMKERMTRILFLFETREARNLVLGSYGTGVFQNNVDMVARLWTELLLVPGARFRNSFDRVVFAIVGAGTLRKFNEVFDAYRDSGGDPVQS</sequence>
<evidence type="ECO:0000313" key="3">
    <source>
        <dbReference type="EMBL" id="KAG7091187.1"/>
    </source>
</evidence>
<comment type="caution">
    <text evidence="3">The sequence shown here is derived from an EMBL/GenBank/DDBJ whole genome shotgun (WGS) entry which is preliminary data.</text>
</comment>
<dbReference type="GeneID" id="66079314"/>
<dbReference type="OrthoDB" id="9985428at2759"/>
<keyword evidence="1" id="KW-0175">Coiled coil</keyword>
<dbReference type="InterPro" id="IPR043472">
    <property type="entry name" value="Macro_dom-like"/>
</dbReference>
<dbReference type="AlphaFoldDB" id="A0A9P7UQY0"/>
<evidence type="ECO:0000313" key="4">
    <source>
        <dbReference type="Proteomes" id="UP001049176"/>
    </source>
</evidence>
<dbReference type="Gene3D" id="3.40.220.10">
    <property type="entry name" value="Leucine Aminopeptidase, subunit E, domain 1"/>
    <property type="match status" value="1"/>
</dbReference>
<gene>
    <name evidence="3" type="ORF">E1B28_010238</name>
</gene>
<reference evidence="3" key="1">
    <citation type="journal article" date="2021" name="Genome Biol. Evol.">
        <title>The assembled and annotated genome of the fairy-ring fungus Marasmius oreades.</title>
        <authorList>
            <person name="Hiltunen M."/>
            <person name="Ament-Velasquez S.L."/>
            <person name="Johannesson H."/>
        </authorList>
    </citation>
    <scope>NUCLEOTIDE SEQUENCE</scope>
    <source>
        <strain evidence="3">03SP1</strain>
    </source>
</reference>
<dbReference type="EMBL" id="CM032186">
    <property type="protein sequence ID" value="KAG7091187.1"/>
    <property type="molecule type" value="Genomic_DNA"/>
</dbReference>
<dbReference type="Pfam" id="PF10021">
    <property type="entry name" value="PARG_cat_microb"/>
    <property type="match status" value="1"/>
</dbReference>
<dbReference type="Proteomes" id="UP001049176">
    <property type="component" value="Chromosome 6"/>
</dbReference>
<dbReference type="NCBIfam" id="TIGR02452">
    <property type="entry name" value="TIGR02452 family protein"/>
    <property type="match status" value="1"/>
</dbReference>
<feature type="domain" description="Microbial-type PARG catalytic" evidence="2">
    <location>
        <begin position="21"/>
        <end position="179"/>
    </location>
</feature>
<name>A0A9P7UQY0_9AGAR</name>
<dbReference type="RefSeq" id="XP_043007657.1">
    <property type="nucleotide sequence ID" value="XM_043155192.1"/>
</dbReference>
<dbReference type="KEGG" id="more:E1B28_010238"/>
<feature type="coiled-coil region" evidence="1">
    <location>
        <begin position="200"/>
        <end position="227"/>
    </location>
</feature>
<dbReference type="InterPro" id="IPR019261">
    <property type="entry name" value="PARG_cat_microbial"/>
</dbReference>
<dbReference type="PIRSF" id="PIRSF014899">
    <property type="entry name" value="UCP014899"/>
    <property type="match status" value="1"/>
</dbReference>
<dbReference type="PANTHER" id="PTHR35596">
    <property type="entry name" value="DUF2263 DOMAIN-CONTAINING PROTEIN"/>
    <property type="match status" value="1"/>
</dbReference>
<accession>A0A9P7UQY0</accession>